<dbReference type="EMBL" id="MT783403">
    <property type="protein sequence ID" value="QOI17548.1"/>
    <property type="molecule type" value="Genomic_DNA"/>
</dbReference>
<evidence type="ECO:0000259" key="1">
    <source>
        <dbReference type="Pfam" id="PF02957"/>
    </source>
</evidence>
<accession>A0A7L8Y9X4</accession>
<dbReference type="Pfam" id="PF02957">
    <property type="entry name" value="TT_ORF2-like"/>
    <property type="match status" value="1"/>
</dbReference>
<feature type="domain" description="Hepatitis TT virus Orf2/Gyrovirus Vp2 N-terminal" evidence="1">
    <location>
        <begin position="10"/>
        <end position="52"/>
    </location>
</feature>
<protein>
    <recommendedName>
        <fullName evidence="1">Hepatitis TT virus Orf2/Gyrovirus Vp2 N-terminal domain-containing protein</fullName>
    </recommendedName>
</protein>
<evidence type="ECO:0000313" key="2">
    <source>
        <dbReference type="EMBL" id="QOI17548.1"/>
    </source>
</evidence>
<sequence length="95" mass="10722">MFQATCYSKKQQENQFVNSIITNHDLCCGCNNPAYHSLYILTKKLAPELKEQEKNQLKKCLGEEHTTAADGVEGDLTFGDLDKLFEEDFTEDADG</sequence>
<dbReference type="InterPro" id="IPR004118">
    <property type="entry name" value="HEV_TT_vir_Orf2/Gyrovir_Vp2_N"/>
</dbReference>
<reference evidence="2" key="1">
    <citation type="submission" date="2020-07" db="EMBL/GenBank/DDBJ databases">
        <authorList>
            <person name="Zhang W."/>
            <person name="Yang S."/>
        </authorList>
    </citation>
    <scope>NUCLEOTIDE SEQUENCE</scope>
    <source>
        <strain evidence="2">Ydyzj-2020</strain>
    </source>
</reference>
<organism evidence="2">
    <name type="scientific">TTV-like mini virus</name>
    <dbReference type="NCBI Taxonomy" id="93678"/>
    <lineage>
        <taxon>Viruses</taxon>
        <taxon>Monodnaviria</taxon>
        <taxon>Shotokuvirae</taxon>
        <taxon>Commensaviricota</taxon>
        <taxon>Cardeaviricetes</taxon>
        <taxon>Sanitavirales</taxon>
        <taxon>Anelloviridae</taxon>
        <taxon>Betatorquevirus</taxon>
    </lineage>
</organism>
<proteinExistence type="predicted"/>
<name>A0A7L8Y9X4_9VIRU</name>